<keyword evidence="3" id="KW-0805">Transcription regulation</keyword>
<keyword evidence="10" id="KW-0396">Initiation factor</keyword>
<evidence type="ECO:0000256" key="1">
    <source>
        <dbReference type="ARBA" id="ARBA00004123"/>
    </source>
</evidence>
<proteinExistence type="inferred from homology"/>
<feature type="region of interest" description="Disordered" evidence="7">
    <location>
        <begin position="111"/>
        <end position="130"/>
    </location>
</feature>
<dbReference type="AlphaFoldDB" id="A0A4Z1P0L0"/>
<dbReference type="STRING" id="86259.A0A4Z1P0L0"/>
<dbReference type="InterPro" id="IPR036388">
    <property type="entry name" value="WH-like_DNA-bd_sf"/>
</dbReference>
<dbReference type="InterPro" id="IPR040504">
    <property type="entry name" value="TFIIF_beta_N"/>
</dbReference>
<dbReference type="SUPFAM" id="SSF46785">
    <property type="entry name" value="Winged helix' DNA-binding domain"/>
    <property type="match status" value="1"/>
</dbReference>
<keyword evidence="6" id="KW-0539">Nucleus</keyword>
<dbReference type="CDD" id="cd07980">
    <property type="entry name" value="TFIIF_beta"/>
    <property type="match status" value="1"/>
</dbReference>
<feature type="region of interest" description="Disordered" evidence="7">
    <location>
        <begin position="333"/>
        <end position="379"/>
    </location>
</feature>
<evidence type="ECO:0000256" key="3">
    <source>
        <dbReference type="ARBA" id="ARBA00023015"/>
    </source>
</evidence>
<dbReference type="InterPro" id="IPR003196">
    <property type="entry name" value="TFIIF_beta"/>
</dbReference>
<sequence>MSNGMKMESEDFSSIKLDPDHPSPSMADIDEFEDTGELNMPKSVPNWGGVPSLPQGWLLRIPKELWAGLADLPMDEEIHIGNVKVWEEQPPAKIKWRLEFNRNFPGWEEIPKEYDMNPTESTDKKDHGDPTLKNTFVFSEKNMPGFKRNNGVDTKLGGPVKVEKSYKKGPRTIPKHTEMLCQLNAEFSCSPRDNDEFRRIRAAKEDKIKSLNKGYTLAGRDEAAELHREAMALGIKGGNIVTSGPGAANKKKSQENKFVRMEENDLISAIAGLFRKYRYYTLDTMRVQLKQPRAYLIEVMRKIGKRVDGGQANNYWGLNDTYQEAIDGEFGRDVKPEDMAPALKMDDGDDEDGDGDQNMGEIADDIDGSDEDEPEFEEA</sequence>
<evidence type="ECO:0000259" key="9">
    <source>
        <dbReference type="Pfam" id="PF17683"/>
    </source>
</evidence>
<dbReference type="OrthoDB" id="26094at2759"/>
<feature type="region of interest" description="Disordered" evidence="7">
    <location>
        <begin position="1"/>
        <end position="30"/>
    </location>
</feature>
<keyword evidence="11" id="KW-1185">Reference proteome</keyword>
<evidence type="ECO:0000256" key="4">
    <source>
        <dbReference type="ARBA" id="ARBA00023125"/>
    </source>
</evidence>
<evidence type="ECO:0000256" key="2">
    <source>
        <dbReference type="ARBA" id="ARBA00009543"/>
    </source>
</evidence>
<feature type="domain" description="TFIIF beta subunit N-terminal" evidence="9">
    <location>
        <begin position="56"/>
        <end position="191"/>
    </location>
</feature>
<dbReference type="GO" id="GO:0003743">
    <property type="term" value="F:translation initiation factor activity"/>
    <property type="evidence" value="ECO:0007669"/>
    <property type="project" value="UniProtKB-KW"/>
</dbReference>
<comment type="subcellular location">
    <subcellularLocation>
        <location evidence="1">Nucleus</location>
    </subcellularLocation>
</comment>
<organism evidence="10 11">
    <name type="scientific">Venturia nashicola</name>
    <dbReference type="NCBI Taxonomy" id="86259"/>
    <lineage>
        <taxon>Eukaryota</taxon>
        <taxon>Fungi</taxon>
        <taxon>Dikarya</taxon>
        <taxon>Ascomycota</taxon>
        <taxon>Pezizomycotina</taxon>
        <taxon>Dothideomycetes</taxon>
        <taxon>Pleosporomycetidae</taxon>
        <taxon>Venturiales</taxon>
        <taxon>Venturiaceae</taxon>
        <taxon>Venturia</taxon>
    </lineage>
</organism>
<dbReference type="PANTHER" id="PTHR10445">
    <property type="entry name" value="GENERAL TRANSCRIPTION FACTOR IIF SUBUNIT 2"/>
    <property type="match status" value="1"/>
</dbReference>
<dbReference type="Gene3D" id="1.10.10.10">
    <property type="entry name" value="Winged helix-like DNA-binding domain superfamily/Winged helix DNA-binding domain"/>
    <property type="match status" value="1"/>
</dbReference>
<evidence type="ECO:0000256" key="5">
    <source>
        <dbReference type="ARBA" id="ARBA00023163"/>
    </source>
</evidence>
<dbReference type="InterPro" id="IPR040450">
    <property type="entry name" value="TFIIF_beta_HTH"/>
</dbReference>
<dbReference type="GO" id="GO:0005674">
    <property type="term" value="C:transcription factor TFIIF complex"/>
    <property type="evidence" value="ECO:0007669"/>
    <property type="project" value="InterPro"/>
</dbReference>
<protein>
    <submittedName>
        <fullName evidence="10">Transcription initiation factor IIF beta subunit</fullName>
    </submittedName>
</protein>
<keyword evidence="5" id="KW-0804">Transcription</keyword>
<dbReference type="SUPFAM" id="SSF50916">
    <property type="entry name" value="Rap30/74 interaction domains"/>
    <property type="match status" value="1"/>
</dbReference>
<dbReference type="InterPro" id="IPR036390">
    <property type="entry name" value="WH_DNA-bd_sf"/>
</dbReference>
<dbReference type="PANTHER" id="PTHR10445:SF0">
    <property type="entry name" value="GENERAL TRANSCRIPTION FACTOR IIF SUBUNIT 2"/>
    <property type="match status" value="1"/>
</dbReference>
<name>A0A4Z1P0L0_9PEZI</name>
<accession>A0A4Z1P0L0</accession>
<dbReference type="InterPro" id="IPR011039">
    <property type="entry name" value="TFIIF_interaction"/>
</dbReference>
<dbReference type="EMBL" id="SNSC02000016">
    <property type="protein sequence ID" value="TID17535.1"/>
    <property type="molecule type" value="Genomic_DNA"/>
</dbReference>
<comment type="caution">
    <text evidence="10">The sequence shown here is derived from an EMBL/GenBank/DDBJ whole genome shotgun (WGS) entry which is preliminary data.</text>
</comment>
<dbReference type="Proteomes" id="UP000298493">
    <property type="component" value="Unassembled WGS sequence"/>
</dbReference>
<feature type="compositionally biased region" description="Acidic residues" evidence="7">
    <location>
        <begin position="362"/>
        <end position="379"/>
    </location>
</feature>
<evidence type="ECO:0000313" key="11">
    <source>
        <dbReference type="Proteomes" id="UP000298493"/>
    </source>
</evidence>
<keyword evidence="10" id="KW-0648">Protein biosynthesis</keyword>
<dbReference type="GO" id="GO:0006367">
    <property type="term" value="P:transcription initiation at RNA polymerase II promoter"/>
    <property type="evidence" value="ECO:0007669"/>
    <property type="project" value="InterPro"/>
</dbReference>
<keyword evidence="4" id="KW-0238">DNA-binding</keyword>
<evidence type="ECO:0000313" key="10">
    <source>
        <dbReference type="EMBL" id="TID17535.1"/>
    </source>
</evidence>
<evidence type="ECO:0000256" key="6">
    <source>
        <dbReference type="ARBA" id="ARBA00023242"/>
    </source>
</evidence>
<evidence type="ECO:0000259" key="8">
    <source>
        <dbReference type="Pfam" id="PF02270"/>
    </source>
</evidence>
<dbReference type="Pfam" id="PF17683">
    <property type="entry name" value="TFIIF_beta_N"/>
    <property type="match status" value="1"/>
</dbReference>
<dbReference type="GO" id="GO:0003677">
    <property type="term" value="F:DNA binding"/>
    <property type="evidence" value="ECO:0007669"/>
    <property type="project" value="UniProtKB-KW"/>
</dbReference>
<comment type="similarity">
    <text evidence="2">Belongs to the TFIIF beta subunit family.</text>
</comment>
<gene>
    <name evidence="10" type="ORF">E6O75_ATG08281</name>
</gene>
<dbReference type="Pfam" id="PF02270">
    <property type="entry name" value="TFIIF_beta"/>
    <property type="match status" value="1"/>
</dbReference>
<feature type="domain" description="TFIIF beta subunit HTH" evidence="8">
    <location>
        <begin position="259"/>
        <end position="323"/>
    </location>
</feature>
<reference evidence="10 11" key="1">
    <citation type="submission" date="2019-04" db="EMBL/GenBank/DDBJ databases">
        <title>High contiguity whole genome sequence and gene annotation resource for two Venturia nashicola isolates.</title>
        <authorList>
            <person name="Prokchorchik M."/>
            <person name="Won K."/>
            <person name="Lee Y."/>
            <person name="Choi E.D."/>
            <person name="Segonzac C."/>
            <person name="Sohn K.H."/>
        </authorList>
    </citation>
    <scope>NUCLEOTIDE SEQUENCE [LARGE SCALE GENOMIC DNA]</scope>
    <source>
        <strain evidence="10 11">PRI2</strain>
    </source>
</reference>
<evidence type="ECO:0000256" key="7">
    <source>
        <dbReference type="SAM" id="MobiDB-lite"/>
    </source>
</evidence>